<keyword evidence="2" id="KW-0963">Cytoplasm</keyword>
<dbReference type="GO" id="GO:0005737">
    <property type="term" value="C:cytoplasm"/>
    <property type="evidence" value="ECO:0007669"/>
    <property type="project" value="UniProtKB-SubCell"/>
</dbReference>
<keyword evidence="3" id="KW-0597">Phosphoprotein</keyword>
<keyword evidence="5" id="KW-1133">Transmembrane helix</keyword>
<dbReference type="Pfam" id="PF07679">
    <property type="entry name" value="I-set"/>
    <property type="match status" value="2"/>
</dbReference>
<evidence type="ECO:0000256" key="5">
    <source>
        <dbReference type="SAM" id="Phobius"/>
    </source>
</evidence>
<feature type="transmembrane region" description="Helical" evidence="5">
    <location>
        <begin position="12"/>
        <end position="32"/>
    </location>
</feature>
<proteinExistence type="predicted"/>
<evidence type="ECO:0000313" key="8">
    <source>
        <dbReference type="Proteomes" id="UP000261600"/>
    </source>
</evidence>
<dbReference type="InterPro" id="IPR007110">
    <property type="entry name" value="Ig-like_dom"/>
</dbReference>
<dbReference type="InterPro" id="IPR013783">
    <property type="entry name" value="Ig-like_fold"/>
</dbReference>
<dbReference type="InterPro" id="IPR036179">
    <property type="entry name" value="Ig-like_dom_sf"/>
</dbReference>
<feature type="domain" description="Ig-like" evidence="6">
    <location>
        <begin position="29"/>
        <end position="118"/>
    </location>
</feature>
<keyword evidence="4" id="KW-1015">Disulfide bond</keyword>
<dbReference type="SUPFAM" id="SSF48726">
    <property type="entry name" value="Immunoglobulin"/>
    <property type="match status" value="2"/>
</dbReference>
<comment type="subcellular location">
    <subcellularLocation>
        <location evidence="1">Cytoplasm</location>
    </subcellularLocation>
</comment>
<dbReference type="PANTHER" id="PTHR35971:SF5">
    <property type="entry name" value="OBSCURIN LIKE CYTOSKELETAL ADAPTOR 1"/>
    <property type="match status" value="1"/>
</dbReference>
<evidence type="ECO:0000256" key="3">
    <source>
        <dbReference type="ARBA" id="ARBA00022553"/>
    </source>
</evidence>
<dbReference type="InterPro" id="IPR003599">
    <property type="entry name" value="Ig_sub"/>
</dbReference>
<dbReference type="InterPro" id="IPR052385">
    <property type="entry name" value="Obscurin/Obscurin-like_Reg"/>
</dbReference>
<keyword evidence="8" id="KW-1185">Reference proteome</keyword>
<dbReference type="InterPro" id="IPR013098">
    <property type="entry name" value="Ig_I-set"/>
</dbReference>
<feature type="domain" description="Ig-like" evidence="6">
    <location>
        <begin position="123"/>
        <end position="208"/>
    </location>
</feature>
<dbReference type="PANTHER" id="PTHR35971">
    <property type="entry name" value="SI:DKEY-31G6.6"/>
    <property type="match status" value="1"/>
</dbReference>
<evidence type="ECO:0000256" key="1">
    <source>
        <dbReference type="ARBA" id="ARBA00004496"/>
    </source>
</evidence>
<dbReference type="Proteomes" id="UP000261600">
    <property type="component" value="Unplaced"/>
</dbReference>
<sequence>QIPSRAEEYSGYLQFCILLYLLMFFVALPVTFKQEVENLEVKEGDSGVFCCELSKPGAAVDWRKGRVILKPGYKYEMKQVGCLTKLTINNIEESDAGKYTCKTQDSQSTADEQKAMVSLLTAPPITFKTKLRNQQVEEENNLTLSCELSKPGLAVEWRKGEELLKNNFKYHIKDRNSIMDLTIKNTQLEDSGLYSCNYGDVKTTMDISTNSTLRSSNLKTVAATHVKQEVQKPLQMFQ</sequence>
<protein>
    <recommendedName>
        <fullName evidence="6">Ig-like domain-containing protein</fullName>
    </recommendedName>
</protein>
<evidence type="ECO:0000259" key="6">
    <source>
        <dbReference type="PROSITE" id="PS50835"/>
    </source>
</evidence>
<accession>A0A3Q3JU58</accession>
<dbReference type="CDD" id="cd00096">
    <property type="entry name" value="Ig"/>
    <property type="match status" value="1"/>
</dbReference>
<dbReference type="Ensembl" id="ENSMALT00000020554.1">
    <property type="protein sequence ID" value="ENSMALP00000020160.1"/>
    <property type="gene ID" value="ENSMALG00000014059.1"/>
</dbReference>
<evidence type="ECO:0000256" key="4">
    <source>
        <dbReference type="ARBA" id="ARBA00023157"/>
    </source>
</evidence>
<name>A0A3Q3JU58_MONAL</name>
<organism evidence="7 8">
    <name type="scientific">Monopterus albus</name>
    <name type="common">Swamp eel</name>
    <dbReference type="NCBI Taxonomy" id="43700"/>
    <lineage>
        <taxon>Eukaryota</taxon>
        <taxon>Metazoa</taxon>
        <taxon>Chordata</taxon>
        <taxon>Craniata</taxon>
        <taxon>Vertebrata</taxon>
        <taxon>Euteleostomi</taxon>
        <taxon>Actinopterygii</taxon>
        <taxon>Neopterygii</taxon>
        <taxon>Teleostei</taxon>
        <taxon>Neoteleostei</taxon>
        <taxon>Acanthomorphata</taxon>
        <taxon>Anabantaria</taxon>
        <taxon>Synbranchiformes</taxon>
        <taxon>Synbranchidae</taxon>
        <taxon>Monopterus</taxon>
    </lineage>
</organism>
<keyword evidence="5" id="KW-0812">Transmembrane</keyword>
<dbReference type="InterPro" id="IPR003598">
    <property type="entry name" value="Ig_sub2"/>
</dbReference>
<dbReference type="SMART" id="SM00408">
    <property type="entry name" value="IGc2"/>
    <property type="match status" value="2"/>
</dbReference>
<keyword evidence="5" id="KW-0472">Membrane</keyword>
<dbReference type="SMART" id="SM00409">
    <property type="entry name" value="IG"/>
    <property type="match status" value="2"/>
</dbReference>
<reference evidence="7" key="2">
    <citation type="submission" date="2025-09" db="UniProtKB">
        <authorList>
            <consortium name="Ensembl"/>
        </authorList>
    </citation>
    <scope>IDENTIFICATION</scope>
</reference>
<evidence type="ECO:0000313" key="7">
    <source>
        <dbReference type="Ensembl" id="ENSMALP00000020160.1"/>
    </source>
</evidence>
<evidence type="ECO:0000256" key="2">
    <source>
        <dbReference type="ARBA" id="ARBA00022490"/>
    </source>
</evidence>
<dbReference type="FunFam" id="2.60.40.10:FF:000228">
    <property type="entry name" value="obscurin isoform X4"/>
    <property type="match status" value="1"/>
</dbReference>
<dbReference type="PROSITE" id="PS50835">
    <property type="entry name" value="IG_LIKE"/>
    <property type="match status" value="2"/>
</dbReference>
<reference evidence="7" key="1">
    <citation type="submission" date="2025-08" db="UniProtKB">
        <authorList>
            <consortium name="Ensembl"/>
        </authorList>
    </citation>
    <scope>IDENTIFICATION</scope>
</reference>
<dbReference type="AlphaFoldDB" id="A0A3Q3JU58"/>
<dbReference type="Gene3D" id="2.60.40.10">
    <property type="entry name" value="Immunoglobulins"/>
    <property type="match status" value="2"/>
</dbReference>